<dbReference type="WBParaSite" id="EVEC_0000735001-mRNA-1">
    <property type="protein sequence ID" value="EVEC_0000735001-mRNA-1"/>
    <property type="gene ID" value="EVEC_0000735001"/>
</dbReference>
<dbReference type="AlphaFoldDB" id="A0A0N4VA67"/>
<dbReference type="Gene3D" id="2.40.50.140">
    <property type="entry name" value="Nucleic acid-binding proteins"/>
    <property type="match status" value="1"/>
</dbReference>
<keyword evidence="2" id="KW-1185">Reference proteome</keyword>
<organism evidence="3">
    <name type="scientific">Enterobius vermicularis</name>
    <name type="common">Human pinworm</name>
    <dbReference type="NCBI Taxonomy" id="51028"/>
    <lineage>
        <taxon>Eukaryota</taxon>
        <taxon>Metazoa</taxon>
        <taxon>Ecdysozoa</taxon>
        <taxon>Nematoda</taxon>
        <taxon>Chromadorea</taxon>
        <taxon>Rhabditida</taxon>
        <taxon>Spirurina</taxon>
        <taxon>Oxyuridomorpha</taxon>
        <taxon>Oxyuroidea</taxon>
        <taxon>Oxyuridae</taxon>
        <taxon>Enterobius</taxon>
    </lineage>
</organism>
<dbReference type="SUPFAM" id="SSF50249">
    <property type="entry name" value="Nucleic acid-binding proteins"/>
    <property type="match status" value="1"/>
</dbReference>
<gene>
    <name evidence="1" type="ORF">EVEC_LOCUS6871</name>
</gene>
<evidence type="ECO:0000313" key="1">
    <source>
        <dbReference type="EMBL" id="VDD92120.1"/>
    </source>
</evidence>
<dbReference type="EMBL" id="UXUI01008681">
    <property type="protein sequence ID" value="VDD92120.1"/>
    <property type="molecule type" value="Genomic_DNA"/>
</dbReference>
<protein>
    <submittedName>
        <fullName evidence="3">OB domain-containing protein</fullName>
    </submittedName>
</protein>
<name>A0A0N4VA67_ENTVE</name>
<dbReference type="STRING" id="51028.A0A0N4VA67"/>
<reference evidence="3" key="1">
    <citation type="submission" date="2017-02" db="UniProtKB">
        <authorList>
            <consortium name="WormBaseParasite"/>
        </authorList>
    </citation>
    <scope>IDENTIFICATION</scope>
</reference>
<reference evidence="1 2" key="2">
    <citation type="submission" date="2018-10" db="EMBL/GenBank/DDBJ databases">
        <authorList>
            <consortium name="Pathogen Informatics"/>
        </authorList>
    </citation>
    <scope>NUCLEOTIDE SEQUENCE [LARGE SCALE GENOMIC DNA]</scope>
</reference>
<dbReference type="InterPro" id="IPR012340">
    <property type="entry name" value="NA-bd_OB-fold"/>
</dbReference>
<sequence>MKAKLRTSKSLEFLDKTVTRDEKGRYSVLWPWRAQTPHFSDNFGLCLGRLKWKILGRLSSKKEKIRDVKGGQIKVFYFELTNDTGHTMQIVAFNGEAEKYYNEIKLGKMYYVGGSKMKNCDKSFNTTNHDYEIWLKWSSQPYFLTKLKVTARGTISPSIPYNLNFGNLNLNTANDDSAELELIKCSSTTLYIYFPSDKLSEPHFSPCCFVVNTLPSYRSATLVGHWVCFYLESPNVAYYFDSLAQAEKYDLRKFLSEYKCVYEIAHALQSDVTDNCEC</sequence>
<proteinExistence type="predicted"/>
<evidence type="ECO:0000313" key="2">
    <source>
        <dbReference type="Proteomes" id="UP000274131"/>
    </source>
</evidence>
<dbReference type="Proteomes" id="UP000274131">
    <property type="component" value="Unassembled WGS sequence"/>
</dbReference>
<accession>A0A0N4VA67</accession>
<dbReference type="OrthoDB" id="1751331at2759"/>
<evidence type="ECO:0000313" key="3">
    <source>
        <dbReference type="WBParaSite" id="EVEC_0000735001-mRNA-1"/>
    </source>
</evidence>